<comment type="caution">
    <text evidence="2">The sequence shown here is derived from an EMBL/GenBank/DDBJ whole genome shotgun (WGS) entry which is preliminary data.</text>
</comment>
<evidence type="ECO:0008006" key="4">
    <source>
        <dbReference type="Google" id="ProtNLM"/>
    </source>
</evidence>
<keyword evidence="1" id="KW-0812">Transmembrane</keyword>
<dbReference type="EMBL" id="JAPEVG010000511">
    <property type="protein sequence ID" value="KAJ8461933.1"/>
    <property type="molecule type" value="Genomic_DNA"/>
</dbReference>
<organism evidence="2 3">
    <name type="scientific">Trametes cubensis</name>
    <dbReference type="NCBI Taxonomy" id="1111947"/>
    <lineage>
        <taxon>Eukaryota</taxon>
        <taxon>Fungi</taxon>
        <taxon>Dikarya</taxon>
        <taxon>Basidiomycota</taxon>
        <taxon>Agaricomycotina</taxon>
        <taxon>Agaricomycetes</taxon>
        <taxon>Polyporales</taxon>
        <taxon>Polyporaceae</taxon>
        <taxon>Trametes</taxon>
    </lineage>
</organism>
<evidence type="ECO:0000313" key="2">
    <source>
        <dbReference type="EMBL" id="KAJ8461933.1"/>
    </source>
</evidence>
<reference evidence="2" key="1">
    <citation type="submission" date="2022-11" db="EMBL/GenBank/DDBJ databases">
        <title>Genome Sequence of Cubamyces cubensis.</title>
        <authorList>
            <person name="Buettner E."/>
        </authorList>
    </citation>
    <scope>NUCLEOTIDE SEQUENCE</scope>
    <source>
        <strain evidence="2">MPL-01</strain>
    </source>
</reference>
<gene>
    <name evidence="2" type="ORF">ONZ51_g11226</name>
</gene>
<evidence type="ECO:0000256" key="1">
    <source>
        <dbReference type="SAM" id="Phobius"/>
    </source>
</evidence>
<keyword evidence="1" id="KW-1133">Transmembrane helix</keyword>
<evidence type="ECO:0000313" key="3">
    <source>
        <dbReference type="Proteomes" id="UP001215151"/>
    </source>
</evidence>
<accession>A0AAD7TKL6</accession>
<proteinExistence type="predicted"/>
<dbReference type="AlphaFoldDB" id="A0AAD7TKL6"/>
<keyword evidence="1" id="KW-0472">Membrane</keyword>
<dbReference type="Proteomes" id="UP001215151">
    <property type="component" value="Unassembled WGS sequence"/>
</dbReference>
<feature type="transmembrane region" description="Helical" evidence="1">
    <location>
        <begin position="589"/>
        <end position="608"/>
    </location>
</feature>
<protein>
    <recommendedName>
        <fullName evidence="4">F-box domain-containing protein</fullName>
    </recommendedName>
</protein>
<name>A0AAD7TKL6_9APHY</name>
<sequence>MAVASRIPPEVLEVIFAESNRNPYGVLPNQSPFHPYKATQDLASCSLVCRCWSPVAQATLHRDVALTLERRSPGEFLAFLQSTPHIASLIRCLLVHKNTGSLRRRGHDGECPALLVSVIGALPALSHLEFAEFLLLGWPRDIPMTSQSISLAHLTLSRLSYNPISDPDRVPFDILSLFGIGRLVLDNNSFAYSIRNAHISNLLVRTGSGLPAVRELVFQDYDCFIEYNLKCGGLSVEHIRLLSITWTDTTLFKYAGLLINRYGAYATDVRLNICQAAGYKRSHGVGFWEPFSLAACTCIQRLRLSWQHNYLVRVPNEGFSEAYEAVLASTPPTLRELEFDFTSALSDELRLTAPHVAQRIVQAAARFPGLGKVTLSILRPLTVGECTAVMNEFLPRGIVDRGLVRVEQKDGWCQHESIQPGWAKTYYSATVRLKPYFEMNESSSLGPREPYGYGTGLGAGPALPSIQWRMGVKICVQTRISHRSRKNHVAHRKRIVLTFHATSTALRTGDLTFTRPNTTPGAPAGDGFLEIGNEIVVLQGSESAVGSVTRGRFSLRFPSEKALGRLATCATMSTFQCLAQLFIVPQGTLLGQLFFVLSLAIAWLYNSFMASTAKKAKTKVVVDDVLKAPSMQRYSLGSRSAMAVFLMQVLKPANVEEQLAALIPNKTRVWTAWRQIVARRLRDEKPTFEATVRPAGTENFTAEESTLLHTLLGDAQAAVNVYGAARGRY</sequence>
<keyword evidence="3" id="KW-1185">Reference proteome</keyword>